<name>X1EQR6_9ZZZZ</name>
<organism evidence="1">
    <name type="scientific">marine sediment metagenome</name>
    <dbReference type="NCBI Taxonomy" id="412755"/>
    <lineage>
        <taxon>unclassified sequences</taxon>
        <taxon>metagenomes</taxon>
        <taxon>ecological metagenomes</taxon>
    </lineage>
</organism>
<comment type="caution">
    <text evidence="1">The sequence shown here is derived from an EMBL/GenBank/DDBJ whole genome shotgun (WGS) entry which is preliminary data.</text>
</comment>
<accession>X1EQR6</accession>
<sequence length="47" mass="5236">NTSLNSILKYYGKTQAPNLSFYNALLSQFIIKKSEKLITKKGVTGDV</sequence>
<proteinExistence type="predicted"/>
<protein>
    <submittedName>
        <fullName evidence="1">Uncharacterized protein</fullName>
    </submittedName>
</protein>
<dbReference type="EMBL" id="BART01039133">
    <property type="protein sequence ID" value="GAH10963.1"/>
    <property type="molecule type" value="Genomic_DNA"/>
</dbReference>
<dbReference type="AlphaFoldDB" id="X1EQR6"/>
<feature type="non-terminal residue" evidence="1">
    <location>
        <position position="1"/>
    </location>
</feature>
<gene>
    <name evidence="1" type="ORF">S01H4_64494</name>
</gene>
<reference evidence="1" key="1">
    <citation type="journal article" date="2014" name="Front. Microbiol.">
        <title>High frequency of phylogenetically diverse reductive dehalogenase-homologous genes in deep subseafloor sedimentary metagenomes.</title>
        <authorList>
            <person name="Kawai M."/>
            <person name="Futagami T."/>
            <person name="Toyoda A."/>
            <person name="Takaki Y."/>
            <person name="Nishi S."/>
            <person name="Hori S."/>
            <person name="Arai W."/>
            <person name="Tsubouchi T."/>
            <person name="Morono Y."/>
            <person name="Uchiyama I."/>
            <person name="Ito T."/>
            <person name="Fujiyama A."/>
            <person name="Inagaki F."/>
            <person name="Takami H."/>
        </authorList>
    </citation>
    <scope>NUCLEOTIDE SEQUENCE</scope>
    <source>
        <strain evidence="1">Expedition CK06-06</strain>
    </source>
</reference>
<evidence type="ECO:0000313" key="1">
    <source>
        <dbReference type="EMBL" id="GAH10963.1"/>
    </source>
</evidence>